<dbReference type="Gene3D" id="3.40.50.300">
    <property type="entry name" value="P-loop containing nucleotide triphosphate hydrolases"/>
    <property type="match status" value="1"/>
</dbReference>
<sequence>MLHNVTYINSKGENKRIEFANDFTFIAGRNGSGKTTLIKAIRHFVENRHIDENGIKNINIQKSSDKCELIYYAPLEADAVNITEEGWWHMVEAIGKDKEKSTELTESIIRVLSDSEYTCHIEGRSLLLVHPTGYVQNLKPEPTPNAFAGIAYLLACFHYYKNKNVLLLCDLPETRIHIGCQRMLIRELTQGKNPNMQIIIATHSPAIISNHTFNLRHM</sequence>
<dbReference type="EMBL" id="PYNF01000003">
    <property type="protein sequence ID" value="PSV00487.1"/>
    <property type="molecule type" value="Genomic_DNA"/>
</dbReference>
<dbReference type="InterPro" id="IPR051396">
    <property type="entry name" value="Bact_Antivir_Def_Nuclease"/>
</dbReference>
<dbReference type="RefSeq" id="WP_107289117.1">
    <property type="nucleotide sequence ID" value="NZ_PYNF01000003.1"/>
</dbReference>
<dbReference type="InterPro" id="IPR027417">
    <property type="entry name" value="P-loop_NTPase"/>
</dbReference>
<reference evidence="2 3" key="1">
    <citation type="submission" date="2018-01" db="EMBL/GenBank/DDBJ databases">
        <title>Whole genome sequencing of Histamine producing bacteria.</title>
        <authorList>
            <person name="Butler K."/>
        </authorList>
    </citation>
    <scope>NUCLEOTIDE SEQUENCE [LARGE SCALE GENOMIC DNA]</scope>
    <source>
        <strain evidence="2 3">FS-7.2</strain>
    </source>
</reference>
<evidence type="ECO:0000313" key="2">
    <source>
        <dbReference type="EMBL" id="PSV00487.1"/>
    </source>
</evidence>
<dbReference type="AlphaFoldDB" id="A0A2T3KLG2"/>
<dbReference type="SUPFAM" id="SSF52540">
    <property type="entry name" value="P-loop containing nucleoside triphosphate hydrolases"/>
    <property type="match status" value="1"/>
</dbReference>
<dbReference type="Proteomes" id="UP000241426">
    <property type="component" value="Unassembled WGS sequence"/>
</dbReference>
<dbReference type="InterPro" id="IPR041685">
    <property type="entry name" value="AAA_GajA/Old/RecF-like"/>
</dbReference>
<name>A0A2T3KLG2_9GAMM</name>
<dbReference type="PANTHER" id="PTHR43581">
    <property type="entry name" value="ATP/GTP PHOSPHATASE"/>
    <property type="match status" value="1"/>
</dbReference>
<evidence type="ECO:0000313" key="3">
    <source>
        <dbReference type="Proteomes" id="UP000241426"/>
    </source>
</evidence>
<evidence type="ECO:0000259" key="1">
    <source>
        <dbReference type="Pfam" id="PF13175"/>
    </source>
</evidence>
<organism evidence="2 3">
    <name type="scientific">Photobacterium kishitanii</name>
    <dbReference type="NCBI Taxonomy" id="318456"/>
    <lineage>
        <taxon>Bacteria</taxon>
        <taxon>Pseudomonadati</taxon>
        <taxon>Pseudomonadota</taxon>
        <taxon>Gammaproteobacteria</taxon>
        <taxon>Vibrionales</taxon>
        <taxon>Vibrionaceae</taxon>
        <taxon>Photobacterium</taxon>
    </lineage>
</organism>
<gene>
    <name evidence="2" type="ORF">C9J27_04965</name>
</gene>
<proteinExistence type="predicted"/>
<feature type="domain" description="Endonuclease GajA/Old nuclease/RecF-like AAA" evidence="1">
    <location>
        <begin position="14"/>
        <end position="73"/>
    </location>
</feature>
<comment type="caution">
    <text evidence="2">The sequence shown here is derived from an EMBL/GenBank/DDBJ whole genome shotgun (WGS) entry which is preliminary data.</text>
</comment>
<accession>A0A2T3KLG2</accession>
<dbReference type="PANTHER" id="PTHR43581:SF2">
    <property type="entry name" value="EXCINUCLEASE ATPASE SUBUNIT"/>
    <property type="match status" value="1"/>
</dbReference>
<protein>
    <recommendedName>
        <fullName evidence="1">Endonuclease GajA/Old nuclease/RecF-like AAA domain-containing protein</fullName>
    </recommendedName>
</protein>
<dbReference type="Pfam" id="PF13175">
    <property type="entry name" value="AAA_15"/>
    <property type="match status" value="1"/>
</dbReference>